<evidence type="ECO:0000313" key="3">
    <source>
        <dbReference type="Proteomes" id="UP001562159"/>
    </source>
</evidence>
<dbReference type="InterPro" id="IPR015797">
    <property type="entry name" value="NUDIX_hydrolase-like_dom_sf"/>
</dbReference>
<feature type="domain" description="Nudix hydrolase" evidence="1">
    <location>
        <begin position="46"/>
        <end position="204"/>
    </location>
</feature>
<dbReference type="InterPro" id="IPR000086">
    <property type="entry name" value="NUDIX_hydrolase_dom"/>
</dbReference>
<dbReference type="PROSITE" id="PS51462">
    <property type="entry name" value="NUDIX"/>
    <property type="match status" value="1"/>
</dbReference>
<comment type="caution">
    <text evidence="2">The sequence shown here is derived from an EMBL/GenBank/DDBJ whole genome shotgun (WGS) entry which is preliminary data.</text>
</comment>
<keyword evidence="2" id="KW-0378">Hydrolase</keyword>
<dbReference type="SUPFAM" id="SSF55811">
    <property type="entry name" value="Nudix"/>
    <property type="match status" value="1"/>
</dbReference>
<evidence type="ECO:0000259" key="1">
    <source>
        <dbReference type="PROSITE" id="PS51462"/>
    </source>
</evidence>
<protein>
    <submittedName>
        <fullName evidence="2">NUDIX hydrolase</fullName>
    </submittedName>
</protein>
<dbReference type="GO" id="GO:0016787">
    <property type="term" value="F:hydrolase activity"/>
    <property type="evidence" value="ECO:0007669"/>
    <property type="project" value="UniProtKB-KW"/>
</dbReference>
<organism evidence="2 3">
    <name type="scientific">Rhodanobacter humi</name>
    <dbReference type="NCBI Taxonomy" id="1888173"/>
    <lineage>
        <taxon>Bacteria</taxon>
        <taxon>Pseudomonadati</taxon>
        <taxon>Pseudomonadota</taxon>
        <taxon>Gammaproteobacteria</taxon>
        <taxon>Lysobacterales</taxon>
        <taxon>Rhodanobacteraceae</taxon>
        <taxon>Rhodanobacter</taxon>
    </lineage>
</organism>
<dbReference type="EMBL" id="JBGBPY010000001">
    <property type="protein sequence ID" value="MEY2184019.1"/>
    <property type="molecule type" value="Genomic_DNA"/>
</dbReference>
<dbReference type="Gene3D" id="3.90.79.10">
    <property type="entry name" value="Nucleoside Triphosphate Pyrophosphohydrolase"/>
    <property type="match status" value="1"/>
</dbReference>
<proteinExistence type="predicted"/>
<keyword evidence="3" id="KW-1185">Reference proteome</keyword>
<evidence type="ECO:0000313" key="2">
    <source>
        <dbReference type="EMBL" id="MEY2184019.1"/>
    </source>
</evidence>
<name>A0ABV4AUF2_9GAMM</name>
<dbReference type="Proteomes" id="UP001562159">
    <property type="component" value="Unassembled WGS sequence"/>
</dbReference>
<sequence length="207" mass="22725">MPAYFPRLAVALDDYLARHPDEGDVVADFEQFLASDASVFERHHAAGHFTGSAWLVSADGERVLLTHHRKLRRWLQLGGHADGDANLARVALREAEEESGLGQLVVEPAIFDLDAHRIAAHIPVVSPGGPAAPSGFAPGEPRPARGEEAEHWHYDVRHVVRATGDEEFTINAESLAMAWMPVRGIAADPQADASLRRMARKWLARQL</sequence>
<accession>A0ABV4AUF2</accession>
<dbReference type="CDD" id="cd03674">
    <property type="entry name" value="NUDIX_Hydrolase"/>
    <property type="match status" value="1"/>
</dbReference>
<reference evidence="2 3" key="1">
    <citation type="submission" date="2024-07" db="EMBL/GenBank/DDBJ databases">
        <title>Molecular mechanisms and environmental adaptations of flagellar loss and biofilm growth of Rhodanobacter under environmental stress.</title>
        <authorList>
            <person name="Chen M."/>
        </authorList>
    </citation>
    <scope>NUCLEOTIDE SEQUENCE [LARGE SCALE GENOMIC DNA]</scope>
    <source>
        <strain evidence="2 3">RS22</strain>
    </source>
</reference>
<gene>
    <name evidence="2" type="ORF">AB7878_16475</name>
</gene>
<dbReference type="Pfam" id="PF00293">
    <property type="entry name" value="NUDIX"/>
    <property type="match status" value="1"/>
</dbReference>